<feature type="transmembrane region" description="Helical" evidence="2">
    <location>
        <begin position="397"/>
        <end position="421"/>
    </location>
</feature>
<feature type="transmembrane region" description="Helical" evidence="2">
    <location>
        <begin position="354"/>
        <end position="377"/>
    </location>
</feature>
<keyword evidence="1" id="KW-0679">Respiratory chain</keyword>
<dbReference type="GO" id="GO:0009060">
    <property type="term" value="P:aerobic respiration"/>
    <property type="evidence" value="ECO:0007669"/>
    <property type="project" value="InterPro"/>
</dbReference>
<comment type="caution">
    <text evidence="4">The sequence shown here is derived from an EMBL/GenBank/DDBJ whole genome shotgun (WGS) entry which is preliminary data.</text>
</comment>
<organism evidence="4 5">
    <name type="scientific">Ramlibacter lithotrophicus</name>
    <dbReference type="NCBI Taxonomy" id="2606681"/>
    <lineage>
        <taxon>Bacteria</taxon>
        <taxon>Pseudomonadati</taxon>
        <taxon>Pseudomonadota</taxon>
        <taxon>Betaproteobacteria</taxon>
        <taxon>Burkholderiales</taxon>
        <taxon>Comamonadaceae</taxon>
        <taxon>Ramlibacter</taxon>
    </lineage>
</organism>
<dbReference type="PANTHER" id="PTHR10422">
    <property type="entry name" value="CYTOCHROME C OXIDASE SUBUNIT 1"/>
    <property type="match status" value="1"/>
</dbReference>
<dbReference type="RefSeq" id="WP_168105537.1">
    <property type="nucleotide sequence ID" value="NZ_VTOX01000001.1"/>
</dbReference>
<evidence type="ECO:0000256" key="2">
    <source>
        <dbReference type="SAM" id="Phobius"/>
    </source>
</evidence>
<feature type="transmembrane region" description="Helical" evidence="2">
    <location>
        <begin position="543"/>
        <end position="565"/>
    </location>
</feature>
<evidence type="ECO:0000256" key="1">
    <source>
        <dbReference type="ARBA" id="ARBA00022660"/>
    </source>
</evidence>
<dbReference type="InterPro" id="IPR023616">
    <property type="entry name" value="Cyt_c_oxase-like_su1_dom"/>
</dbReference>
<dbReference type="PANTHER" id="PTHR10422:SF40">
    <property type="entry name" value="CYTOCHROME C OXIDASE SUBUNIT I"/>
    <property type="match status" value="1"/>
</dbReference>
<dbReference type="Proteomes" id="UP000521868">
    <property type="component" value="Unassembled WGS sequence"/>
</dbReference>
<dbReference type="GO" id="GO:0004129">
    <property type="term" value="F:cytochrome-c oxidase activity"/>
    <property type="evidence" value="ECO:0007669"/>
    <property type="project" value="InterPro"/>
</dbReference>
<dbReference type="Pfam" id="PF00115">
    <property type="entry name" value="COX1"/>
    <property type="match status" value="1"/>
</dbReference>
<keyword evidence="2" id="KW-0812">Transmembrane</keyword>
<name>A0A7X6I4R4_9BURK</name>
<keyword evidence="1" id="KW-0249">Electron transport</keyword>
<keyword evidence="2" id="KW-0472">Membrane</keyword>
<feature type="transmembrane region" description="Helical" evidence="2">
    <location>
        <begin position="153"/>
        <end position="179"/>
    </location>
</feature>
<feature type="transmembrane region" description="Helical" evidence="2">
    <location>
        <begin position="278"/>
        <end position="295"/>
    </location>
</feature>
<dbReference type="GO" id="GO:0020037">
    <property type="term" value="F:heme binding"/>
    <property type="evidence" value="ECO:0007669"/>
    <property type="project" value="InterPro"/>
</dbReference>
<sequence length="577" mass="62775">MSATLPLPATPSFPGTTYRTCPRSGLQFELQAERLMIANAVIAVVALLVGGILAIGVVLTRWPAVHWLAADTFYMVLTAHGIDMLIFWIIFFEIAVLYFCSSTLLRCRLATPKFAWLAFALMLVGAVMNNVAVFQGGSSVMMTSYVPMMASPWFYLGLILFAVGALIGCFVFFGTLVIARRDKTYEGSVPLVTFGAITAAIIAVFTIASGAIILIPTFLMSIGWIQNVDPLIYRTIWWAFGHSSQQINVAAHISIWYAVAAIAFGAKPMSERVSRGAFLLYILFLQLASAHHLLADPGMSTGWKIVNTSYFMYFAVLASMIHGLTIPGAIEVAQRQKGYNKGLFEWLRKAPWGNPVFSGVFISIIGFGFLGGISGVMMGTEQLNMLIHNTIYVPGHFHATVVVGTTLSFMALTYFLIPVLFKREMIVPGLAKIQPYLFGLSMYFFCLVMMGAGTLGVSRRHWDMALSGAALGYEWPGAAYLMMGLVGIAGVAAIAGGGLYIWITVGSILWGKKLEQGKVSPTFTPIPRTAPSAAAQTYGSAGFAAPGTFVLAMLFLVAFVLYYFINWKYLGQLWGLS</sequence>
<feature type="domain" description="Cytochrome oxidase subunit I profile" evidence="3">
    <location>
        <begin position="41"/>
        <end position="530"/>
    </location>
</feature>
<evidence type="ECO:0000313" key="5">
    <source>
        <dbReference type="Proteomes" id="UP000521868"/>
    </source>
</evidence>
<dbReference type="PRINTS" id="PR01165">
    <property type="entry name" value="CYCOXIDASEI"/>
</dbReference>
<reference evidence="4 5" key="1">
    <citation type="journal article" date="2020" name="Nature">
        <title>Bacterial chemolithoautotrophy via manganese oxidation.</title>
        <authorList>
            <person name="Yu H."/>
            <person name="Leadbetter J.R."/>
        </authorList>
    </citation>
    <scope>NUCLEOTIDE SEQUENCE [LARGE SCALE GENOMIC DNA]</scope>
    <source>
        <strain evidence="4 5">RBP-1</strain>
    </source>
</reference>
<proteinExistence type="predicted"/>
<evidence type="ECO:0000313" key="4">
    <source>
        <dbReference type="EMBL" id="NKE64450.1"/>
    </source>
</evidence>
<dbReference type="PROSITE" id="PS50855">
    <property type="entry name" value="COX1"/>
    <property type="match status" value="1"/>
</dbReference>
<feature type="transmembrane region" description="Helical" evidence="2">
    <location>
        <begin position="37"/>
        <end position="64"/>
    </location>
</feature>
<feature type="transmembrane region" description="Helical" evidence="2">
    <location>
        <begin position="477"/>
        <end position="503"/>
    </location>
</feature>
<accession>A0A7X6I4R4</accession>
<gene>
    <name evidence="4" type="ORF">RAMLITH_01335</name>
</gene>
<keyword evidence="5" id="KW-1185">Reference proteome</keyword>
<protein>
    <submittedName>
        <fullName evidence="4">Cytochrome C oxidase subunit I</fullName>
    </submittedName>
</protein>
<dbReference type="Gene3D" id="1.20.210.10">
    <property type="entry name" value="Cytochrome c oxidase-like, subunit I domain"/>
    <property type="match status" value="1"/>
</dbReference>
<dbReference type="AlphaFoldDB" id="A0A7X6I4R4"/>
<dbReference type="InterPro" id="IPR036927">
    <property type="entry name" value="Cyt_c_oxase-like_su1_sf"/>
</dbReference>
<dbReference type="EMBL" id="VTOX01000001">
    <property type="protein sequence ID" value="NKE64450.1"/>
    <property type="molecule type" value="Genomic_DNA"/>
</dbReference>
<feature type="transmembrane region" description="Helical" evidence="2">
    <location>
        <begin position="114"/>
        <end position="133"/>
    </location>
</feature>
<evidence type="ECO:0000259" key="3">
    <source>
        <dbReference type="PROSITE" id="PS50855"/>
    </source>
</evidence>
<dbReference type="InterPro" id="IPR000883">
    <property type="entry name" value="Cyt_C_Oxase_1"/>
</dbReference>
<feature type="transmembrane region" description="Helical" evidence="2">
    <location>
        <begin position="84"/>
        <end position="105"/>
    </location>
</feature>
<keyword evidence="1" id="KW-0813">Transport</keyword>
<feature type="transmembrane region" description="Helical" evidence="2">
    <location>
        <begin position="433"/>
        <end position="457"/>
    </location>
</feature>
<feature type="transmembrane region" description="Helical" evidence="2">
    <location>
        <begin position="191"/>
        <end position="215"/>
    </location>
</feature>
<dbReference type="SUPFAM" id="SSF81442">
    <property type="entry name" value="Cytochrome c oxidase subunit I-like"/>
    <property type="match status" value="1"/>
</dbReference>
<feature type="transmembrane region" description="Helical" evidence="2">
    <location>
        <begin position="247"/>
        <end position="266"/>
    </location>
</feature>
<feature type="transmembrane region" description="Helical" evidence="2">
    <location>
        <begin position="310"/>
        <end position="333"/>
    </location>
</feature>
<keyword evidence="2" id="KW-1133">Transmembrane helix</keyword>
<dbReference type="GO" id="GO:0016020">
    <property type="term" value="C:membrane"/>
    <property type="evidence" value="ECO:0007669"/>
    <property type="project" value="InterPro"/>
</dbReference>